<keyword evidence="4" id="KW-1185">Reference proteome</keyword>
<feature type="chain" id="PRO_5046430154" evidence="2">
    <location>
        <begin position="21"/>
        <end position="197"/>
    </location>
</feature>
<dbReference type="RefSeq" id="WP_277578788.1">
    <property type="nucleotide sequence ID" value="NZ_JANRMI010000004.1"/>
</dbReference>
<evidence type="ECO:0000313" key="3">
    <source>
        <dbReference type="EMBL" id="MDG0817310.1"/>
    </source>
</evidence>
<keyword evidence="1" id="KW-0472">Membrane</keyword>
<evidence type="ECO:0000256" key="1">
    <source>
        <dbReference type="SAM" id="Phobius"/>
    </source>
</evidence>
<keyword evidence="1" id="KW-1133">Transmembrane helix</keyword>
<feature type="transmembrane region" description="Helical" evidence="1">
    <location>
        <begin position="142"/>
        <end position="160"/>
    </location>
</feature>
<feature type="signal peptide" evidence="2">
    <location>
        <begin position="1"/>
        <end position="20"/>
    </location>
</feature>
<reference evidence="3" key="1">
    <citation type="submission" date="2022-08" db="EMBL/GenBank/DDBJ databases">
        <title>Novel Bdellovibrio Species Isolated from Svalbard: Designation Bdellovibrio svalbardensis.</title>
        <authorList>
            <person name="Mitchell R.J."/>
            <person name="Choi S.Y."/>
        </authorList>
    </citation>
    <scope>NUCLEOTIDE SEQUENCE</scope>
    <source>
        <strain evidence="3">PAP01</strain>
    </source>
</reference>
<dbReference type="EMBL" id="JANRMI010000004">
    <property type="protein sequence ID" value="MDG0817310.1"/>
    <property type="molecule type" value="Genomic_DNA"/>
</dbReference>
<comment type="caution">
    <text evidence="3">The sequence shown here is derived from an EMBL/GenBank/DDBJ whole genome shotgun (WGS) entry which is preliminary data.</text>
</comment>
<proteinExistence type="predicted"/>
<keyword evidence="2" id="KW-0732">Signal</keyword>
<accession>A0ABT6DMJ1</accession>
<keyword evidence="1" id="KW-0812">Transmembrane</keyword>
<protein>
    <submittedName>
        <fullName evidence="3">Uncharacterized protein</fullName>
    </submittedName>
</protein>
<gene>
    <name evidence="3" type="ORF">NWE73_13090</name>
</gene>
<evidence type="ECO:0000256" key="2">
    <source>
        <dbReference type="SAM" id="SignalP"/>
    </source>
</evidence>
<feature type="transmembrane region" description="Helical" evidence="1">
    <location>
        <begin position="111"/>
        <end position="130"/>
    </location>
</feature>
<name>A0ABT6DMJ1_9BACT</name>
<evidence type="ECO:0000313" key="4">
    <source>
        <dbReference type="Proteomes" id="UP001152321"/>
    </source>
</evidence>
<organism evidence="3 4">
    <name type="scientific">Bdellovibrio svalbardensis</name>
    <dbReference type="NCBI Taxonomy" id="2972972"/>
    <lineage>
        <taxon>Bacteria</taxon>
        <taxon>Pseudomonadati</taxon>
        <taxon>Bdellovibrionota</taxon>
        <taxon>Bdellovibrionia</taxon>
        <taxon>Bdellovibrionales</taxon>
        <taxon>Pseudobdellovibrionaceae</taxon>
        <taxon>Bdellovibrio</taxon>
    </lineage>
</organism>
<dbReference type="Proteomes" id="UP001152321">
    <property type="component" value="Unassembled WGS sequence"/>
</dbReference>
<sequence length="197" mass="20938">MRKIILMILAGAMMAQSVHAQVGHHPNRGVASQGQMSSAARDALVAIENQTESIISSGKSEVSAQDLQALSAVTAGLSAEQRLEVLDAVIYRLHQIRYGIELKSSGESTKGGALVVFSVIAGCLSAMMFIHEDAAKPSPLRWIGVAVTASSIGGLGYMMATDDDEVTHMRQIADDLMIALVRAKDATEYQIQAEGLK</sequence>